<dbReference type="Pfam" id="PF08379">
    <property type="entry name" value="Bact_transglu_N"/>
    <property type="match status" value="1"/>
</dbReference>
<keyword evidence="3" id="KW-1185">Reference proteome</keyword>
<dbReference type="SUPFAM" id="SSF54001">
    <property type="entry name" value="Cysteine proteinases"/>
    <property type="match status" value="1"/>
</dbReference>
<dbReference type="PANTHER" id="PTHR33490:SF6">
    <property type="entry name" value="SLL1049 PROTEIN"/>
    <property type="match status" value="1"/>
</dbReference>
<sequence>MKLSIRHVTRYRFDGPGSYGLQQLRKTPKTNAGQSILTWETRVEGGKKELAFEDQHLNVVELISFERDVSELSVISEGTVSVTETHGVIGRHRGPAPLWLYERPTPRTKVGPAVRKLVRMIEGESDLDRLHGLKDLIKEEIVYEVGSSLSGGTAEEAATEGRGVCQDHAHVFIACARELGYPARYVSGYLMMDDRVEQDAMHAWAEAHVEGLGWVGFDPANGISPDKRYVRVATGLDYADAAPVTGLKTGGGGESMSVEIAVAQQ</sequence>
<feature type="domain" description="Transglutaminase-like" evidence="1">
    <location>
        <begin position="157"/>
        <end position="221"/>
    </location>
</feature>
<dbReference type="InterPro" id="IPR013589">
    <property type="entry name" value="Bac_transglu_N"/>
</dbReference>
<evidence type="ECO:0000313" key="2">
    <source>
        <dbReference type="EMBL" id="MBS0126161.1"/>
    </source>
</evidence>
<dbReference type="InterPro" id="IPR002931">
    <property type="entry name" value="Transglutaminase-like"/>
</dbReference>
<organism evidence="2 3">
    <name type="scientific">Thetidibacter halocola</name>
    <dbReference type="NCBI Taxonomy" id="2827239"/>
    <lineage>
        <taxon>Bacteria</taxon>
        <taxon>Pseudomonadati</taxon>
        <taxon>Pseudomonadota</taxon>
        <taxon>Alphaproteobacteria</taxon>
        <taxon>Rhodobacterales</taxon>
        <taxon>Roseobacteraceae</taxon>
        <taxon>Thetidibacter</taxon>
    </lineage>
</organism>
<dbReference type="SMART" id="SM00460">
    <property type="entry name" value="TGc"/>
    <property type="match status" value="1"/>
</dbReference>
<accession>A0A8J7WJ29</accession>
<gene>
    <name evidence="2" type="ORF">KB874_18905</name>
</gene>
<dbReference type="Gene3D" id="3.10.620.30">
    <property type="match status" value="1"/>
</dbReference>
<dbReference type="PANTHER" id="PTHR33490">
    <property type="entry name" value="BLR5614 PROTEIN-RELATED"/>
    <property type="match status" value="1"/>
</dbReference>
<dbReference type="InterPro" id="IPR038765">
    <property type="entry name" value="Papain-like_cys_pep_sf"/>
</dbReference>
<comment type="caution">
    <text evidence="2">The sequence shown here is derived from an EMBL/GenBank/DDBJ whole genome shotgun (WGS) entry which is preliminary data.</text>
</comment>
<evidence type="ECO:0000259" key="1">
    <source>
        <dbReference type="SMART" id="SM00460"/>
    </source>
</evidence>
<dbReference type="EMBL" id="JAGTUU010000008">
    <property type="protein sequence ID" value="MBS0126161.1"/>
    <property type="molecule type" value="Genomic_DNA"/>
</dbReference>
<proteinExistence type="predicted"/>
<reference evidence="2" key="1">
    <citation type="submission" date="2021-04" db="EMBL/GenBank/DDBJ databases">
        <authorList>
            <person name="Yoon J."/>
        </authorList>
    </citation>
    <scope>NUCLEOTIDE SEQUENCE</scope>
    <source>
        <strain evidence="2">KMU-90</strain>
    </source>
</reference>
<dbReference type="Pfam" id="PF01841">
    <property type="entry name" value="Transglut_core"/>
    <property type="match status" value="1"/>
</dbReference>
<protein>
    <submittedName>
        <fullName evidence="2">Transglutaminase family protein</fullName>
    </submittedName>
</protein>
<dbReference type="AlphaFoldDB" id="A0A8J7WJ29"/>
<name>A0A8J7WJ29_9RHOB</name>
<dbReference type="Proteomes" id="UP000681356">
    <property type="component" value="Unassembled WGS sequence"/>
</dbReference>
<evidence type="ECO:0000313" key="3">
    <source>
        <dbReference type="Proteomes" id="UP000681356"/>
    </source>
</evidence>